<dbReference type="EMBL" id="NIPK01000001">
    <property type="protein sequence ID" value="RIZ56411.1"/>
    <property type="molecule type" value="Genomic_DNA"/>
</dbReference>
<dbReference type="CDD" id="cd21141">
    <property type="entry name" value="Cas6_III-like"/>
    <property type="match status" value="1"/>
</dbReference>
<dbReference type="Gene3D" id="3.30.70.1900">
    <property type="match status" value="1"/>
</dbReference>
<evidence type="ECO:0000256" key="3">
    <source>
        <dbReference type="ARBA" id="ARBA00022801"/>
    </source>
</evidence>
<evidence type="ECO:0000256" key="2">
    <source>
        <dbReference type="ARBA" id="ARBA00022759"/>
    </source>
</evidence>
<reference evidence="7 9" key="2">
    <citation type="submission" date="2017-06" db="EMBL/GenBank/DDBJ databases">
        <title>Identification of a new gene, sdsY, involved in staphylococcal internalization in non-professional phagocytic cells (NPPCs).</title>
        <authorList>
            <person name="Maali Y."/>
            <person name="Martins-Simoes P."/>
            <person name="Trouillet-Assant S."/>
            <person name="Laurent F."/>
            <person name="Diot A."/>
            <person name="Verhoeven P."/>
            <person name="Bouvard D."/>
            <person name="Vandenesch F."/>
            <person name="Bes M."/>
        </authorList>
    </citation>
    <scope>NUCLEOTIDE SEQUENCE [LARGE SCALE GENOMIC DNA]</scope>
    <source>
        <strain evidence="7 9">Heidy</strain>
    </source>
</reference>
<dbReference type="Proteomes" id="UP000266198">
    <property type="component" value="Unassembled WGS sequence"/>
</dbReference>
<evidence type="ECO:0000313" key="7">
    <source>
        <dbReference type="EMBL" id="RIZ56411.1"/>
    </source>
</evidence>
<evidence type="ECO:0000256" key="4">
    <source>
        <dbReference type="ARBA" id="ARBA00023118"/>
    </source>
</evidence>
<evidence type="ECO:0000256" key="1">
    <source>
        <dbReference type="ARBA" id="ARBA00022722"/>
    </source>
</evidence>
<dbReference type="Proteomes" id="UP000217473">
    <property type="component" value="Unassembled WGS sequence"/>
</dbReference>
<comment type="caution">
    <text evidence="6">The sequence shown here is derived from an EMBL/GenBank/DDBJ whole genome shotgun (WGS) entry which is preliminary data.</text>
</comment>
<evidence type="ECO:0000313" key="8">
    <source>
        <dbReference type="Proteomes" id="UP000217473"/>
    </source>
</evidence>
<evidence type="ECO:0000313" key="6">
    <source>
        <dbReference type="EMBL" id="PCF52732.1"/>
    </source>
</evidence>
<evidence type="ECO:0000259" key="5">
    <source>
        <dbReference type="Pfam" id="PF10040"/>
    </source>
</evidence>
<dbReference type="RefSeq" id="WP_201748759.1">
    <property type="nucleotide sequence ID" value="NZ_LR134263.1"/>
</dbReference>
<keyword evidence="4" id="KW-0051">Antiviral defense</keyword>
<proteinExistence type="predicted"/>
<dbReference type="GO" id="GO:0051607">
    <property type="term" value="P:defense response to virus"/>
    <property type="evidence" value="ECO:0007669"/>
    <property type="project" value="UniProtKB-KW"/>
</dbReference>
<gene>
    <name evidence="7" type="primary">cas6</name>
    <name evidence="6" type="ORF">B5C07_00760</name>
    <name evidence="7" type="ORF">CDL68_00245</name>
</gene>
<keyword evidence="2" id="KW-0255">Endonuclease</keyword>
<dbReference type="InterPro" id="IPR019267">
    <property type="entry name" value="CRISPR-assoc_Cas6_C"/>
</dbReference>
<dbReference type="EMBL" id="MWUR01000001">
    <property type="protein sequence ID" value="PCF52732.1"/>
    <property type="molecule type" value="Genomic_DNA"/>
</dbReference>
<accession>A0AAX0QXG2</accession>
<dbReference type="NCBIfam" id="TIGR01877">
    <property type="entry name" value="cas_cas6"/>
    <property type="match status" value="1"/>
</dbReference>
<keyword evidence="3" id="KW-0378">Hydrolase</keyword>
<name>A0AAX0QXG2_9STAP</name>
<keyword evidence="9" id="KW-1185">Reference proteome</keyword>
<protein>
    <submittedName>
        <fullName evidence="6">CRISPR-associated endoribonuclease Cas6</fullName>
    </submittedName>
</protein>
<dbReference type="Pfam" id="PF10040">
    <property type="entry name" value="CRISPR_Cas6"/>
    <property type="match status" value="1"/>
</dbReference>
<dbReference type="InterPro" id="IPR010156">
    <property type="entry name" value="CRISPR-assoc_prot_Cas6"/>
</dbReference>
<dbReference type="AlphaFoldDB" id="A0AAX0QXG2"/>
<sequence length="258" mass="30181">MNKITVNLNIPSTMRASYMGSVLHGALMDQFSDDLANILHHESAYSPLKQRIYFDDNQQLLWEIVSLSQQLTQELLELFGKEKKLYLKRYKAFIDFASFTVETIDITEMMNQFLNQQELSRFIKLRIHTPMSFKSNGTYTIFPDMNSFFRSIMMQFDTFFDAYQMYDYDTLQYLKNHIHIVDYRLKTMRFHLEKVKIPSFIGDITIKVNGPLPVLQLSHFLLYFGAFCGAGIKTSLGMGKYSIVESRVEQNSKNNKQS</sequence>
<evidence type="ECO:0000313" key="9">
    <source>
        <dbReference type="Proteomes" id="UP000266198"/>
    </source>
</evidence>
<keyword evidence="1" id="KW-0540">Nuclease</keyword>
<reference evidence="6 8" key="1">
    <citation type="journal article" date="2017" name="PLoS ONE">
        <title>Development of a real-time PCR for detection of Staphylococcus pseudintermedius using a novel automated comparison of whole-genome sequences.</title>
        <authorList>
            <person name="Verstappen K.M."/>
            <person name="Huijbregts L."/>
            <person name="Spaninks M."/>
            <person name="Wagenaar J.A."/>
            <person name="Fluit A.C."/>
            <person name="Duim B."/>
        </authorList>
    </citation>
    <scope>NUCLEOTIDE SEQUENCE [LARGE SCALE GENOMIC DNA]</scope>
    <source>
        <strain evidence="6 8">15S02591-1</strain>
    </source>
</reference>
<organism evidence="6 8">
    <name type="scientific">Staphylococcus delphini</name>
    <dbReference type="NCBI Taxonomy" id="53344"/>
    <lineage>
        <taxon>Bacteria</taxon>
        <taxon>Bacillati</taxon>
        <taxon>Bacillota</taxon>
        <taxon>Bacilli</taxon>
        <taxon>Bacillales</taxon>
        <taxon>Staphylococcaceae</taxon>
        <taxon>Staphylococcus</taxon>
        <taxon>Staphylococcus intermedius group</taxon>
    </lineage>
</organism>
<feature type="domain" description="CRISPR-associated protein Cas6 C-terminal" evidence="5">
    <location>
        <begin position="125"/>
        <end position="241"/>
    </location>
</feature>
<dbReference type="GO" id="GO:0016788">
    <property type="term" value="F:hydrolase activity, acting on ester bonds"/>
    <property type="evidence" value="ECO:0007669"/>
    <property type="project" value="InterPro"/>
</dbReference>
<dbReference type="GO" id="GO:0004519">
    <property type="term" value="F:endonuclease activity"/>
    <property type="evidence" value="ECO:0007669"/>
    <property type="project" value="UniProtKB-KW"/>
</dbReference>